<dbReference type="InterPro" id="IPR001920">
    <property type="entry name" value="Asp/Glu_race"/>
</dbReference>
<dbReference type="Gene3D" id="3.40.50.1860">
    <property type="match status" value="1"/>
</dbReference>
<gene>
    <name evidence="1" type="ORF">MKP09_21940</name>
</gene>
<dbReference type="Proteomes" id="UP001202248">
    <property type="component" value="Unassembled WGS sequence"/>
</dbReference>
<dbReference type="SUPFAM" id="SSF53681">
    <property type="entry name" value="Aspartate/glutamate racemase"/>
    <property type="match status" value="1"/>
</dbReference>
<protein>
    <submittedName>
        <fullName evidence="1">Uncharacterized protein</fullName>
    </submittedName>
</protein>
<dbReference type="EMBL" id="JAKWBL010000004">
    <property type="protein sequence ID" value="MCH5600388.1"/>
    <property type="molecule type" value="Genomic_DNA"/>
</dbReference>
<organism evidence="1 2">
    <name type="scientific">Niabella ginsengisoli</name>
    <dbReference type="NCBI Taxonomy" id="522298"/>
    <lineage>
        <taxon>Bacteria</taxon>
        <taxon>Pseudomonadati</taxon>
        <taxon>Bacteroidota</taxon>
        <taxon>Chitinophagia</taxon>
        <taxon>Chitinophagales</taxon>
        <taxon>Chitinophagaceae</taxon>
        <taxon>Niabella</taxon>
    </lineage>
</organism>
<keyword evidence="2" id="KW-1185">Reference proteome</keyword>
<sequence>MRKQIQEYLPVQVKLLSQGEIVAKSLADYLLRHPKINEKCSKNNSLQFFTTDSIEDFDSHASLFFGASVQSEHVGL</sequence>
<reference evidence="1 2" key="1">
    <citation type="submission" date="2022-02" db="EMBL/GenBank/DDBJ databases">
        <authorList>
            <person name="Min J."/>
        </authorList>
    </citation>
    <scope>NUCLEOTIDE SEQUENCE [LARGE SCALE GENOMIC DNA]</scope>
    <source>
        <strain evidence="1 2">GR10-1</strain>
    </source>
</reference>
<accession>A0ABS9SPR1</accession>
<dbReference type="RefSeq" id="WP_240832510.1">
    <property type="nucleotide sequence ID" value="NZ_JAKWBL010000004.1"/>
</dbReference>
<name>A0ABS9SPR1_9BACT</name>
<evidence type="ECO:0000313" key="2">
    <source>
        <dbReference type="Proteomes" id="UP001202248"/>
    </source>
</evidence>
<proteinExistence type="predicted"/>
<comment type="caution">
    <text evidence="1">The sequence shown here is derived from an EMBL/GenBank/DDBJ whole genome shotgun (WGS) entry which is preliminary data.</text>
</comment>
<evidence type="ECO:0000313" key="1">
    <source>
        <dbReference type="EMBL" id="MCH5600388.1"/>
    </source>
</evidence>